<proteinExistence type="predicted"/>
<protein>
    <submittedName>
        <fullName evidence="1">Uncharacterized protein</fullName>
    </submittedName>
</protein>
<name>J3LJK4_ORYBR</name>
<dbReference type="HOGENOM" id="CLU_3127513_0_0_1"/>
<reference evidence="1" key="1">
    <citation type="journal article" date="2013" name="Nat. Commun.">
        <title>Whole-genome sequencing of Oryza brachyantha reveals mechanisms underlying Oryza genome evolution.</title>
        <authorList>
            <person name="Chen J."/>
            <person name="Huang Q."/>
            <person name="Gao D."/>
            <person name="Wang J."/>
            <person name="Lang Y."/>
            <person name="Liu T."/>
            <person name="Li B."/>
            <person name="Bai Z."/>
            <person name="Luis Goicoechea J."/>
            <person name="Liang C."/>
            <person name="Chen C."/>
            <person name="Zhang W."/>
            <person name="Sun S."/>
            <person name="Liao Y."/>
            <person name="Zhang X."/>
            <person name="Yang L."/>
            <person name="Song C."/>
            <person name="Wang M."/>
            <person name="Shi J."/>
            <person name="Liu G."/>
            <person name="Liu J."/>
            <person name="Zhou H."/>
            <person name="Zhou W."/>
            <person name="Yu Q."/>
            <person name="An N."/>
            <person name="Chen Y."/>
            <person name="Cai Q."/>
            <person name="Wang B."/>
            <person name="Liu B."/>
            <person name="Min J."/>
            <person name="Huang Y."/>
            <person name="Wu H."/>
            <person name="Li Z."/>
            <person name="Zhang Y."/>
            <person name="Yin Y."/>
            <person name="Song W."/>
            <person name="Jiang J."/>
            <person name="Jackson S.A."/>
            <person name="Wing R.A."/>
            <person name="Wang J."/>
            <person name="Chen M."/>
        </authorList>
    </citation>
    <scope>NUCLEOTIDE SEQUENCE [LARGE SCALE GENOMIC DNA]</scope>
    <source>
        <strain evidence="1">cv. IRGC 101232</strain>
    </source>
</reference>
<dbReference type="AlphaFoldDB" id="J3LJK4"/>
<keyword evidence="2" id="KW-1185">Reference proteome</keyword>
<dbReference type="EnsemblPlants" id="OB03G12300.1">
    <property type="protein sequence ID" value="OB03G12300.1"/>
    <property type="gene ID" value="OB03G12300"/>
</dbReference>
<dbReference type="Gramene" id="OB03G12300.1">
    <property type="protein sequence ID" value="OB03G12300.1"/>
    <property type="gene ID" value="OB03G12300"/>
</dbReference>
<evidence type="ECO:0000313" key="1">
    <source>
        <dbReference type="EnsemblPlants" id="OB03G12300.1"/>
    </source>
</evidence>
<accession>J3LJK4</accession>
<sequence length="50" mass="5939">MAVFWPGFVCSFRPRSRQIMLFHSRSYHLHLLGCELLSRTGLLFTEIKKK</sequence>
<dbReference type="Proteomes" id="UP000006038">
    <property type="component" value="Chromosome 3"/>
</dbReference>
<evidence type="ECO:0000313" key="2">
    <source>
        <dbReference type="Proteomes" id="UP000006038"/>
    </source>
</evidence>
<reference evidence="1" key="2">
    <citation type="submission" date="2013-04" db="UniProtKB">
        <authorList>
            <consortium name="EnsemblPlants"/>
        </authorList>
    </citation>
    <scope>IDENTIFICATION</scope>
</reference>
<organism evidence="1">
    <name type="scientific">Oryza brachyantha</name>
    <name type="common">malo sina</name>
    <dbReference type="NCBI Taxonomy" id="4533"/>
    <lineage>
        <taxon>Eukaryota</taxon>
        <taxon>Viridiplantae</taxon>
        <taxon>Streptophyta</taxon>
        <taxon>Embryophyta</taxon>
        <taxon>Tracheophyta</taxon>
        <taxon>Spermatophyta</taxon>
        <taxon>Magnoliopsida</taxon>
        <taxon>Liliopsida</taxon>
        <taxon>Poales</taxon>
        <taxon>Poaceae</taxon>
        <taxon>BOP clade</taxon>
        <taxon>Oryzoideae</taxon>
        <taxon>Oryzeae</taxon>
        <taxon>Oryzinae</taxon>
        <taxon>Oryza</taxon>
    </lineage>
</organism>